<evidence type="ECO:0000256" key="1">
    <source>
        <dbReference type="RuleBase" id="RU003513"/>
    </source>
</evidence>
<evidence type="ECO:0000259" key="2">
    <source>
        <dbReference type="Pfam" id="PF02350"/>
    </source>
</evidence>
<evidence type="ECO:0000313" key="3">
    <source>
        <dbReference type="EMBL" id="PZP55570.1"/>
    </source>
</evidence>
<dbReference type="CDD" id="cd03786">
    <property type="entry name" value="GTB_UDP-GlcNAc_2-Epimerase"/>
    <property type="match status" value="1"/>
</dbReference>
<reference evidence="3 4" key="1">
    <citation type="submission" date="2017-08" db="EMBL/GenBank/DDBJ databases">
        <title>Infants hospitalized years apart are colonized by the same room-sourced microbial strains.</title>
        <authorList>
            <person name="Brooks B."/>
            <person name="Olm M.R."/>
            <person name="Firek B.A."/>
            <person name="Baker R."/>
            <person name="Thomas B.C."/>
            <person name="Morowitz M.J."/>
            <person name="Banfield J.F."/>
        </authorList>
    </citation>
    <scope>NUCLEOTIDE SEQUENCE [LARGE SCALE GENOMIC DNA]</scope>
    <source>
        <strain evidence="3">S2_006_000_R2_64</strain>
    </source>
</reference>
<dbReference type="AlphaFoldDB" id="A0A2W5FNZ0"/>
<dbReference type="EMBL" id="QFOT01000062">
    <property type="protein sequence ID" value="PZP55570.1"/>
    <property type="molecule type" value="Genomic_DNA"/>
</dbReference>
<dbReference type="NCBIfam" id="TIGR00236">
    <property type="entry name" value="wecB"/>
    <property type="match status" value="1"/>
</dbReference>
<name>A0A2W5FNZ0_9BACT</name>
<dbReference type="Proteomes" id="UP000249739">
    <property type="component" value="Unassembled WGS sequence"/>
</dbReference>
<dbReference type="Pfam" id="PF02350">
    <property type="entry name" value="Epimerase_2"/>
    <property type="match status" value="1"/>
</dbReference>
<dbReference type="Gene3D" id="3.40.50.2000">
    <property type="entry name" value="Glycogen Phosphorylase B"/>
    <property type="match status" value="2"/>
</dbReference>
<proteinExistence type="inferred from homology"/>
<feature type="domain" description="UDP-N-acetylglucosamine 2-epimerase" evidence="2">
    <location>
        <begin position="28"/>
        <end position="364"/>
    </location>
</feature>
<comment type="caution">
    <text evidence="3">The sequence shown here is derived from an EMBL/GenBank/DDBJ whole genome shotgun (WGS) entry which is preliminary data.</text>
</comment>
<dbReference type="GO" id="GO:0016853">
    <property type="term" value="F:isomerase activity"/>
    <property type="evidence" value="ECO:0007669"/>
    <property type="project" value="UniProtKB-KW"/>
</dbReference>
<dbReference type="InterPro" id="IPR029767">
    <property type="entry name" value="WecB-like"/>
</dbReference>
<comment type="similarity">
    <text evidence="1">Belongs to the UDP-N-acetylglucosamine 2-epimerase family.</text>
</comment>
<dbReference type="PANTHER" id="PTHR43174:SF1">
    <property type="entry name" value="UDP-N-ACETYLGLUCOSAMINE 2-EPIMERASE"/>
    <property type="match status" value="1"/>
</dbReference>
<dbReference type="PANTHER" id="PTHR43174">
    <property type="entry name" value="UDP-N-ACETYLGLUCOSAMINE 2-EPIMERASE"/>
    <property type="match status" value="1"/>
</dbReference>
<dbReference type="SUPFAM" id="SSF53756">
    <property type="entry name" value="UDP-Glycosyltransferase/glycogen phosphorylase"/>
    <property type="match status" value="1"/>
</dbReference>
<sequence>MNMNARKDILIVAGARPNFMKISPIIRALSQSNVLRGHLIHTGQHHDDAMSGSFFRDLGIPEPEINLQVSSGSQSHQTGEIIQKFEPVLQKLSPSAVLVVGDVTSTLACALVAIKNHVPVIHVEAGLRSYDRAMPEEINRVLTDQIADFLFTTEREASDNLKREGISEDKIHFVGNVMVDCLEYNLTKAVPASETLKDIGIKNYALLTLHRPSNVDSAEILRPLMEAIARLSKTVPVVFPIHPRTRNNIKKFIPDSVFNEANIHLIEPQPYLAMLGLMRQARLVLTDSGGLQEETTSLGVPCFTLRDNTERWITVTQGTNVMVGTNPDALDSAMKSFLSGQVKSGTRPELWDGKAAERIVSILEKSLCAE</sequence>
<keyword evidence="1" id="KW-0413">Isomerase</keyword>
<accession>A0A2W5FNZ0</accession>
<protein>
    <submittedName>
        <fullName evidence="3">UDP-N-acetylglucosamine 2-epimerase (Non-hydrolyzing)</fullName>
    </submittedName>
</protein>
<gene>
    <name evidence="3" type="ORF">DI586_06440</name>
</gene>
<organism evidence="3 4">
    <name type="scientific">Micavibrio aeruginosavorus</name>
    <dbReference type="NCBI Taxonomy" id="349221"/>
    <lineage>
        <taxon>Bacteria</taxon>
        <taxon>Pseudomonadati</taxon>
        <taxon>Bdellovibrionota</taxon>
        <taxon>Bdellovibrionia</taxon>
        <taxon>Bdellovibrionales</taxon>
        <taxon>Pseudobdellovibrionaceae</taxon>
        <taxon>Micavibrio</taxon>
    </lineage>
</organism>
<evidence type="ECO:0000313" key="4">
    <source>
        <dbReference type="Proteomes" id="UP000249739"/>
    </source>
</evidence>
<dbReference type="InterPro" id="IPR003331">
    <property type="entry name" value="UDP_GlcNAc_Epimerase_2_dom"/>
</dbReference>